<evidence type="ECO:0000313" key="1">
    <source>
        <dbReference type="EMBL" id="RXG24427.1"/>
    </source>
</evidence>
<name>A0A4Q0PCD1_9FLAO</name>
<sequence>MTKKEINNILKTESGIILLEKKSEQSFFESIFSNMVSVISALYFLTRKKNDSLILTENRIILIVRNKIYIERILSELNL</sequence>
<keyword evidence="2" id="KW-1185">Reference proteome</keyword>
<accession>A0A4Q0PCD1</accession>
<proteinExistence type="predicted"/>
<comment type="caution">
    <text evidence="1">The sequence shown here is derived from an EMBL/GenBank/DDBJ whole genome shotgun (WGS) entry which is preliminary data.</text>
</comment>
<gene>
    <name evidence="1" type="ORF">DSM00_215</name>
</gene>
<organism evidence="1 2">
    <name type="scientific">Leeuwenhoekiella aequorea</name>
    <dbReference type="NCBI Taxonomy" id="283736"/>
    <lineage>
        <taxon>Bacteria</taxon>
        <taxon>Pseudomonadati</taxon>
        <taxon>Bacteroidota</taxon>
        <taxon>Flavobacteriia</taxon>
        <taxon>Flavobacteriales</taxon>
        <taxon>Flavobacteriaceae</taxon>
        <taxon>Leeuwenhoekiella</taxon>
    </lineage>
</organism>
<protein>
    <submittedName>
        <fullName evidence="1">Uncharacterized protein</fullName>
    </submittedName>
</protein>
<dbReference type="AlphaFoldDB" id="A0A4Q0PCD1"/>
<reference evidence="1 2" key="1">
    <citation type="submission" date="2018-07" db="EMBL/GenBank/DDBJ databases">
        <title>Leeuwenhoekiella genomics.</title>
        <authorList>
            <person name="Tahon G."/>
            <person name="Willems A."/>
        </authorList>
    </citation>
    <scope>NUCLEOTIDE SEQUENCE [LARGE SCALE GENOMIC DNA]</scope>
    <source>
        <strain evidence="1 2">LMG 22550</strain>
    </source>
</reference>
<dbReference type="Proteomes" id="UP000289238">
    <property type="component" value="Unassembled WGS sequence"/>
</dbReference>
<evidence type="ECO:0000313" key="2">
    <source>
        <dbReference type="Proteomes" id="UP000289238"/>
    </source>
</evidence>
<dbReference type="EMBL" id="QOVM01000001">
    <property type="protein sequence ID" value="RXG24427.1"/>
    <property type="molecule type" value="Genomic_DNA"/>
</dbReference>